<evidence type="ECO:0000313" key="3">
    <source>
        <dbReference type="Proteomes" id="UP000003250"/>
    </source>
</evidence>
<protein>
    <submittedName>
        <fullName evidence="2">Uncharacterized protein</fullName>
    </submittedName>
</protein>
<evidence type="ECO:0000256" key="1">
    <source>
        <dbReference type="SAM" id="Coils"/>
    </source>
</evidence>
<dbReference type="PATRIC" id="fig|1107882.3.peg.1633"/>
<gene>
    <name evidence="2" type="ORF">MAXJ12_08369</name>
</gene>
<name>H0HNF1_9HYPH</name>
<sequence length="306" mass="33325">MKMLAQDQACTDCGGTGETYQTEKRCACQPYGSDIATASDDAASAIKAAYFEGFVAASGGYAGEHTATQYAEKNWPYSQAEADAATYAGLPSDRVADMVDELRAGVAVCGETSSGAELYDIDAAETTMAKAAEALREKQAELDTWRDHCRDWVARTEKAESYLRAVEAERDEAVNWSGIVDRHGTDQFDDLAEAWLELDAIKRVTNAVTSTFSKWADDALMDRFRKHQLSMFHMAFVEGCLAGVKAAEAREKQALAALAPFADAAKDFDGEPDSFELYDHGFLTVGDLRRARALTNEEGSNEPQAD</sequence>
<evidence type="ECO:0000313" key="2">
    <source>
        <dbReference type="EMBL" id="EHK57723.1"/>
    </source>
</evidence>
<dbReference type="EMBL" id="AHAM01000057">
    <property type="protein sequence ID" value="EHK57723.1"/>
    <property type="molecule type" value="Genomic_DNA"/>
</dbReference>
<dbReference type="AlphaFoldDB" id="H0HNF1"/>
<proteinExistence type="predicted"/>
<dbReference type="RefSeq" id="WP_008835313.1">
    <property type="nucleotide sequence ID" value="NZ_AHAM01000057.1"/>
</dbReference>
<accession>H0HNF1</accession>
<keyword evidence="3" id="KW-1185">Reference proteome</keyword>
<dbReference type="Proteomes" id="UP000003250">
    <property type="component" value="Unassembled WGS sequence"/>
</dbReference>
<reference evidence="2 3" key="1">
    <citation type="journal article" date="2012" name="J. Bacteriol.">
        <title>Draft Genome Sequence of Mesorhizobium alhagi CCNWXJ12-2T, a Novel Salt-Resistant Species Isolated from the Desert of Northwestern China.</title>
        <authorList>
            <person name="Zhou M."/>
            <person name="Chen W."/>
            <person name="Chen H."/>
            <person name="Wei G."/>
        </authorList>
    </citation>
    <scope>NUCLEOTIDE SEQUENCE [LARGE SCALE GENOMIC DNA]</scope>
    <source>
        <strain evidence="2 3">CCNWXJ12-2</strain>
    </source>
</reference>
<keyword evidence="1" id="KW-0175">Coiled coil</keyword>
<feature type="coiled-coil region" evidence="1">
    <location>
        <begin position="121"/>
        <end position="148"/>
    </location>
</feature>
<organism evidence="2 3">
    <name type="scientific">Mesorhizobium alhagi CCNWXJ12-2</name>
    <dbReference type="NCBI Taxonomy" id="1107882"/>
    <lineage>
        <taxon>Bacteria</taxon>
        <taxon>Pseudomonadati</taxon>
        <taxon>Pseudomonadota</taxon>
        <taxon>Alphaproteobacteria</taxon>
        <taxon>Hyphomicrobiales</taxon>
        <taxon>Phyllobacteriaceae</taxon>
        <taxon>Allomesorhizobium</taxon>
    </lineage>
</organism>